<evidence type="ECO:0000256" key="1">
    <source>
        <dbReference type="SAM" id="Phobius"/>
    </source>
</evidence>
<gene>
    <name evidence="3" type="ORF">AX13_13465</name>
</gene>
<name>A0A014MSR6_9BURK</name>
<dbReference type="AlphaFoldDB" id="A0A014MSR6"/>
<dbReference type="PROSITE" id="PS50943">
    <property type="entry name" value="HTH_CROC1"/>
    <property type="match status" value="1"/>
</dbReference>
<sequence>MQVQKLRLQRGWPQQQLAELSGLSVRTIQRIENGSAASTESLKSLASVFEIDFSTLSSEPAMPDTPTSSPTHTPSASQQEQLALLEVRKLKGFYLHLAQYVVVIAALCAINLLTTPHRLWFYWPALGWGIGILAHAAAIFGWLPFLGVDWEKRQVEKRLGRPL</sequence>
<protein>
    <submittedName>
        <fullName evidence="3">XRE family transcriptional regulator</fullName>
    </submittedName>
</protein>
<proteinExistence type="predicted"/>
<dbReference type="RefSeq" id="WP_043380292.1">
    <property type="nucleotide sequence ID" value="NZ_JBOK01000004.1"/>
</dbReference>
<dbReference type="STRING" id="225991.MA05_15660"/>
<dbReference type="PATRIC" id="fig|1457173.3.peg.1024"/>
<feature type="transmembrane region" description="Helical" evidence="1">
    <location>
        <begin position="125"/>
        <end position="148"/>
    </location>
</feature>
<keyword evidence="1" id="KW-1133">Transmembrane helix</keyword>
<evidence type="ECO:0000313" key="3">
    <source>
        <dbReference type="EMBL" id="EXU81124.1"/>
    </source>
</evidence>
<keyword evidence="1" id="KW-0472">Membrane</keyword>
<evidence type="ECO:0000313" key="4">
    <source>
        <dbReference type="Proteomes" id="UP000020766"/>
    </source>
</evidence>
<keyword evidence="4" id="KW-1185">Reference proteome</keyword>
<organism evidence="3 4">
    <name type="scientific">Comamonas aquatica DA1877</name>
    <dbReference type="NCBI Taxonomy" id="1457173"/>
    <lineage>
        <taxon>Bacteria</taxon>
        <taxon>Pseudomonadati</taxon>
        <taxon>Pseudomonadota</taxon>
        <taxon>Betaproteobacteria</taxon>
        <taxon>Burkholderiales</taxon>
        <taxon>Comamonadaceae</taxon>
        <taxon>Comamonas</taxon>
    </lineage>
</organism>
<dbReference type="Pfam" id="PF01381">
    <property type="entry name" value="HTH_3"/>
    <property type="match status" value="1"/>
</dbReference>
<dbReference type="SMART" id="SM00530">
    <property type="entry name" value="HTH_XRE"/>
    <property type="match status" value="1"/>
</dbReference>
<feature type="domain" description="HTH cro/C1-type" evidence="2">
    <location>
        <begin position="3"/>
        <end position="56"/>
    </location>
</feature>
<comment type="caution">
    <text evidence="3">The sequence shown here is derived from an EMBL/GenBank/DDBJ whole genome shotgun (WGS) entry which is preliminary data.</text>
</comment>
<dbReference type="InterPro" id="IPR025698">
    <property type="entry name" value="2TM_dom"/>
</dbReference>
<dbReference type="InterPro" id="IPR001387">
    <property type="entry name" value="Cro/C1-type_HTH"/>
</dbReference>
<feature type="transmembrane region" description="Helical" evidence="1">
    <location>
        <begin position="93"/>
        <end position="113"/>
    </location>
</feature>
<dbReference type="SUPFAM" id="SSF47413">
    <property type="entry name" value="lambda repressor-like DNA-binding domains"/>
    <property type="match status" value="1"/>
</dbReference>
<reference evidence="3 4" key="1">
    <citation type="submission" date="2014-01" db="EMBL/GenBank/DDBJ databases">
        <title>Interspecies Systems Biology Uncovers Metabolites Affecting C. elegans Gene Expression and Life History Traits.</title>
        <authorList>
            <person name="Watson E."/>
            <person name="Macneil L.T."/>
            <person name="Ritter A.D."/>
            <person name="Yilmaz L.S."/>
            <person name="Rosebrock A.P."/>
            <person name="Caudy A.A."/>
            <person name="Walhout A.J."/>
        </authorList>
    </citation>
    <scope>NUCLEOTIDE SEQUENCE [LARGE SCALE GENOMIC DNA]</scope>
    <source>
        <strain evidence="3 4">DA1877</strain>
    </source>
</reference>
<dbReference type="Proteomes" id="UP000020766">
    <property type="component" value="Unassembled WGS sequence"/>
</dbReference>
<dbReference type="GO" id="GO:0003677">
    <property type="term" value="F:DNA binding"/>
    <property type="evidence" value="ECO:0007669"/>
    <property type="project" value="InterPro"/>
</dbReference>
<dbReference type="Pfam" id="PF13239">
    <property type="entry name" value="2TM"/>
    <property type="match status" value="1"/>
</dbReference>
<dbReference type="CDD" id="cd00093">
    <property type="entry name" value="HTH_XRE"/>
    <property type="match status" value="1"/>
</dbReference>
<dbReference type="InterPro" id="IPR010982">
    <property type="entry name" value="Lambda_DNA-bd_dom_sf"/>
</dbReference>
<evidence type="ECO:0000259" key="2">
    <source>
        <dbReference type="PROSITE" id="PS50943"/>
    </source>
</evidence>
<dbReference type="Gene3D" id="1.10.260.40">
    <property type="entry name" value="lambda repressor-like DNA-binding domains"/>
    <property type="match status" value="1"/>
</dbReference>
<keyword evidence="1" id="KW-0812">Transmembrane</keyword>
<accession>A0A014MSR6</accession>
<dbReference type="EMBL" id="JBOK01000004">
    <property type="protein sequence ID" value="EXU81124.1"/>
    <property type="molecule type" value="Genomic_DNA"/>
</dbReference>